<accession>A0A183ASA3</accession>
<organism evidence="4">
    <name type="scientific">Echinostoma caproni</name>
    <dbReference type="NCBI Taxonomy" id="27848"/>
    <lineage>
        <taxon>Eukaryota</taxon>
        <taxon>Metazoa</taxon>
        <taxon>Spiralia</taxon>
        <taxon>Lophotrochozoa</taxon>
        <taxon>Platyhelminthes</taxon>
        <taxon>Trematoda</taxon>
        <taxon>Digenea</taxon>
        <taxon>Plagiorchiida</taxon>
        <taxon>Echinostomata</taxon>
        <taxon>Echinostomatoidea</taxon>
        <taxon>Echinostomatidae</taxon>
        <taxon>Echinostoma</taxon>
    </lineage>
</organism>
<dbReference type="Proteomes" id="UP000272942">
    <property type="component" value="Unassembled WGS sequence"/>
</dbReference>
<reference evidence="2 3" key="2">
    <citation type="submission" date="2018-11" db="EMBL/GenBank/DDBJ databases">
        <authorList>
            <consortium name="Pathogen Informatics"/>
        </authorList>
    </citation>
    <scope>NUCLEOTIDE SEQUENCE [LARGE SCALE GENOMIC DNA]</scope>
    <source>
        <strain evidence="2 3">Egypt</strain>
    </source>
</reference>
<dbReference type="PROSITE" id="PS51257">
    <property type="entry name" value="PROKAR_LIPOPROTEIN"/>
    <property type="match status" value="1"/>
</dbReference>
<proteinExistence type="predicted"/>
<feature type="chain" id="PRO_5043138206" evidence="1">
    <location>
        <begin position="26"/>
        <end position="138"/>
    </location>
</feature>
<sequence>MYDARWVTLFVFSIILFACKTSVQCAQPNDGRWMSVAAAKRSSVRQSRKTKSSYETWTKEWSDKAGAKAEDAVGEKCHELRLTVEGSLATPIQPEESHYWIETLVFADHTVRGRFASLDEAQDYVITLMRMVSTVVEE</sequence>
<evidence type="ECO:0000256" key="1">
    <source>
        <dbReference type="SAM" id="SignalP"/>
    </source>
</evidence>
<reference evidence="4" key="1">
    <citation type="submission" date="2016-06" db="UniProtKB">
        <authorList>
            <consortium name="WormBaseParasite"/>
        </authorList>
    </citation>
    <scope>IDENTIFICATION</scope>
</reference>
<gene>
    <name evidence="2" type="ORF">ECPE_LOCUS9838</name>
</gene>
<dbReference type="EMBL" id="UZAN01048050">
    <property type="protein sequence ID" value="VDP86053.1"/>
    <property type="molecule type" value="Genomic_DNA"/>
</dbReference>
<evidence type="ECO:0000313" key="3">
    <source>
        <dbReference type="Proteomes" id="UP000272942"/>
    </source>
</evidence>
<protein>
    <submittedName>
        <fullName evidence="4">DUF3568 family protein</fullName>
    </submittedName>
</protein>
<name>A0A183ASA3_9TREM</name>
<dbReference type="AlphaFoldDB" id="A0A183ASA3"/>
<keyword evidence="1" id="KW-0732">Signal</keyword>
<evidence type="ECO:0000313" key="4">
    <source>
        <dbReference type="WBParaSite" id="ECPE_0000986901-mRNA-1"/>
    </source>
</evidence>
<evidence type="ECO:0000313" key="2">
    <source>
        <dbReference type="EMBL" id="VDP86053.1"/>
    </source>
</evidence>
<feature type="signal peptide" evidence="1">
    <location>
        <begin position="1"/>
        <end position="25"/>
    </location>
</feature>
<dbReference type="WBParaSite" id="ECPE_0000986901-mRNA-1">
    <property type="protein sequence ID" value="ECPE_0000986901-mRNA-1"/>
    <property type="gene ID" value="ECPE_0000986901"/>
</dbReference>
<dbReference type="OrthoDB" id="6265698at2759"/>
<keyword evidence="3" id="KW-1185">Reference proteome</keyword>